<gene>
    <name evidence="2" type="ORF">LEL_04117</name>
</gene>
<evidence type="ECO:0000313" key="3">
    <source>
        <dbReference type="Proteomes" id="UP000076881"/>
    </source>
</evidence>
<organism evidence="2 3">
    <name type="scientific">Akanthomyces lecanii RCEF 1005</name>
    <dbReference type="NCBI Taxonomy" id="1081108"/>
    <lineage>
        <taxon>Eukaryota</taxon>
        <taxon>Fungi</taxon>
        <taxon>Dikarya</taxon>
        <taxon>Ascomycota</taxon>
        <taxon>Pezizomycotina</taxon>
        <taxon>Sordariomycetes</taxon>
        <taxon>Hypocreomycetidae</taxon>
        <taxon>Hypocreales</taxon>
        <taxon>Cordycipitaceae</taxon>
        <taxon>Akanthomyces</taxon>
        <taxon>Cordyceps confragosa</taxon>
    </lineage>
</organism>
<evidence type="ECO:0000313" key="2">
    <source>
        <dbReference type="EMBL" id="OAA77294.1"/>
    </source>
</evidence>
<sequence length="299" mass="32183">MSLAHEQNLDAAAIAKAVLSIPLAGGDGDGGRNATYEGQCGENDYLVFRNAAATILAHVDAERRKYEALAAAAASGRCRWSARLLGASLTFDNPHPLSVPAARLGRREAAGGHADGADPVHAGDEAGRPRPARLAPIVLGDDADSRHFAVEHADLAADSSILRSSSSDKHTIEAIIDWGPAEMVPLCQAARFPFPAALLGRTTTTTTTTCRARRLSRIARWSDVDSRTLYWEFVKSESMLPTAMMRSDVGWTLPFSRHRHGEEEGWRETACAEVGEVESASFDLCSIYSDTVTDHNDAE</sequence>
<accession>A0A168H4G5</accession>
<name>A0A168H4G5_CORDF</name>
<dbReference type="Proteomes" id="UP000076881">
    <property type="component" value="Unassembled WGS sequence"/>
</dbReference>
<comment type="caution">
    <text evidence="2">The sequence shown here is derived from an EMBL/GenBank/DDBJ whole genome shotgun (WGS) entry which is preliminary data.</text>
</comment>
<keyword evidence="3" id="KW-1185">Reference proteome</keyword>
<evidence type="ECO:0000256" key="1">
    <source>
        <dbReference type="SAM" id="MobiDB-lite"/>
    </source>
</evidence>
<evidence type="ECO:0008006" key="4">
    <source>
        <dbReference type="Google" id="ProtNLM"/>
    </source>
</evidence>
<feature type="compositionally biased region" description="Basic and acidic residues" evidence="1">
    <location>
        <begin position="108"/>
        <end position="128"/>
    </location>
</feature>
<dbReference type="EMBL" id="AZHF01000003">
    <property type="protein sequence ID" value="OAA77294.1"/>
    <property type="molecule type" value="Genomic_DNA"/>
</dbReference>
<proteinExistence type="predicted"/>
<protein>
    <recommendedName>
        <fullName evidence="4">Protein kinase-like domain protein</fullName>
    </recommendedName>
</protein>
<reference evidence="2 3" key="1">
    <citation type="journal article" date="2016" name="Genome Biol. Evol.">
        <title>Divergent and convergent evolution of fungal pathogenicity.</title>
        <authorList>
            <person name="Shang Y."/>
            <person name="Xiao G."/>
            <person name="Zheng P."/>
            <person name="Cen K."/>
            <person name="Zhan S."/>
            <person name="Wang C."/>
        </authorList>
    </citation>
    <scope>NUCLEOTIDE SEQUENCE [LARGE SCALE GENOMIC DNA]</scope>
    <source>
        <strain evidence="2 3">RCEF 1005</strain>
    </source>
</reference>
<feature type="region of interest" description="Disordered" evidence="1">
    <location>
        <begin position="108"/>
        <end position="129"/>
    </location>
</feature>
<dbReference type="AlphaFoldDB" id="A0A168H4G5"/>
<dbReference type="OrthoDB" id="4867133at2759"/>